<dbReference type="RefSeq" id="WP_029334060.1">
    <property type="nucleotide sequence ID" value="NZ_UGGP01000001.1"/>
</dbReference>
<gene>
    <name evidence="1" type="primary">yfbM</name>
    <name evidence="1" type="ORF">NCTC13163_00194</name>
</gene>
<sequence>MGMVGAYMRVSAEELTGLLHEPDGFGELVEDEGRQTDIDKAWHGLYFLLTGETDLDDIDRHSLGKVVFGGDVLDEEAGIAYLTPEEVADLSARLQYIELDALEARYDVTTMNEQQLYPFESEWGLEEKQYLFEQFDELKRVFKQAADENGALVTWIG</sequence>
<dbReference type="STRING" id="1397694.GCA_000702585_00715"/>
<reference evidence="1 2" key="1">
    <citation type="submission" date="2018-06" db="EMBL/GenBank/DDBJ databases">
        <authorList>
            <consortium name="Pathogen Informatics"/>
            <person name="Doyle S."/>
        </authorList>
    </citation>
    <scope>NUCLEOTIDE SEQUENCE [LARGE SCALE GENOMIC DNA]</scope>
    <source>
        <strain evidence="1 2">NCTC13163</strain>
    </source>
</reference>
<accession>A0A377FQY3</accession>
<dbReference type="InterPro" id="IPR015068">
    <property type="entry name" value="DUF1877"/>
</dbReference>
<dbReference type="SUPFAM" id="SSF111069">
    <property type="entry name" value="Hypothetical protein yfbM"/>
    <property type="match status" value="1"/>
</dbReference>
<protein>
    <submittedName>
        <fullName evidence="1">Domain of uncharacterized function (DUF1877)</fullName>
    </submittedName>
</protein>
<dbReference type="Gene3D" id="3.40.1760.10">
    <property type="entry name" value="YfbM-like super family"/>
    <property type="match status" value="1"/>
</dbReference>
<proteinExistence type="predicted"/>
<dbReference type="InterPro" id="IPR035944">
    <property type="entry name" value="YfbM-like_sf"/>
</dbReference>
<dbReference type="EMBL" id="UGGP01000001">
    <property type="protein sequence ID" value="STO06855.1"/>
    <property type="molecule type" value="Genomic_DNA"/>
</dbReference>
<organism evidence="1 2">
    <name type="scientific">Exiguobacterium aurantiacum</name>
    <dbReference type="NCBI Taxonomy" id="33987"/>
    <lineage>
        <taxon>Bacteria</taxon>
        <taxon>Bacillati</taxon>
        <taxon>Bacillota</taxon>
        <taxon>Bacilli</taxon>
        <taxon>Bacillales</taxon>
        <taxon>Bacillales Family XII. Incertae Sedis</taxon>
        <taxon>Exiguobacterium</taxon>
    </lineage>
</organism>
<dbReference type="Proteomes" id="UP000254060">
    <property type="component" value="Unassembled WGS sequence"/>
</dbReference>
<dbReference type="AlphaFoldDB" id="A0A377FQY3"/>
<dbReference type="Pfam" id="PF08974">
    <property type="entry name" value="DUF1877"/>
    <property type="match status" value="1"/>
</dbReference>
<dbReference type="OrthoDB" id="289289at2"/>
<evidence type="ECO:0000313" key="1">
    <source>
        <dbReference type="EMBL" id="STO06855.1"/>
    </source>
</evidence>
<name>A0A377FQY3_9BACL</name>
<evidence type="ECO:0000313" key="2">
    <source>
        <dbReference type="Proteomes" id="UP000254060"/>
    </source>
</evidence>